<gene>
    <name evidence="6" type="ORF">HNQ60_004174</name>
</gene>
<feature type="domain" description="Cytochrome c" evidence="5">
    <location>
        <begin position="52"/>
        <end position="147"/>
    </location>
</feature>
<dbReference type="RefSeq" id="WP_184334678.1">
    <property type="nucleotide sequence ID" value="NZ_JACHHZ010000005.1"/>
</dbReference>
<evidence type="ECO:0000256" key="4">
    <source>
        <dbReference type="PROSITE-ProRule" id="PRU00433"/>
    </source>
</evidence>
<evidence type="ECO:0000313" key="6">
    <source>
        <dbReference type="EMBL" id="MBB6095284.1"/>
    </source>
</evidence>
<organism evidence="6 7">
    <name type="scientific">Povalibacter uvarum</name>
    <dbReference type="NCBI Taxonomy" id="732238"/>
    <lineage>
        <taxon>Bacteria</taxon>
        <taxon>Pseudomonadati</taxon>
        <taxon>Pseudomonadota</taxon>
        <taxon>Gammaproteobacteria</taxon>
        <taxon>Steroidobacterales</taxon>
        <taxon>Steroidobacteraceae</taxon>
        <taxon>Povalibacter</taxon>
    </lineage>
</organism>
<evidence type="ECO:0000259" key="5">
    <source>
        <dbReference type="PROSITE" id="PS51007"/>
    </source>
</evidence>
<dbReference type="Gene3D" id="1.10.760.10">
    <property type="entry name" value="Cytochrome c-like domain"/>
    <property type="match status" value="2"/>
</dbReference>
<dbReference type="InterPro" id="IPR009056">
    <property type="entry name" value="Cyt_c-like_dom"/>
</dbReference>
<dbReference type="Pfam" id="PF00034">
    <property type="entry name" value="Cytochrom_C"/>
    <property type="match status" value="2"/>
</dbReference>
<dbReference type="EMBL" id="JACHHZ010000005">
    <property type="protein sequence ID" value="MBB6095284.1"/>
    <property type="molecule type" value="Genomic_DNA"/>
</dbReference>
<evidence type="ECO:0000256" key="3">
    <source>
        <dbReference type="ARBA" id="ARBA00023004"/>
    </source>
</evidence>
<proteinExistence type="predicted"/>
<reference evidence="6 7" key="1">
    <citation type="submission" date="2020-08" db="EMBL/GenBank/DDBJ databases">
        <title>Genomic Encyclopedia of Type Strains, Phase IV (KMG-IV): sequencing the most valuable type-strain genomes for metagenomic binning, comparative biology and taxonomic classification.</title>
        <authorList>
            <person name="Goeker M."/>
        </authorList>
    </citation>
    <scope>NUCLEOTIDE SEQUENCE [LARGE SCALE GENOMIC DNA]</scope>
    <source>
        <strain evidence="6 7">DSM 26723</strain>
    </source>
</reference>
<dbReference type="AlphaFoldDB" id="A0A841HRK9"/>
<evidence type="ECO:0000256" key="1">
    <source>
        <dbReference type="ARBA" id="ARBA00022617"/>
    </source>
</evidence>
<protein>
    <submittedName>
        <fullName evidence="6">Cytochrome c553</fullName>
    </submittedName>
</protein>
<evidence type="ECO:0000256" key="2">
    <source>
        <dbReference type="ARBA" id="ARBA00022723"/>
    </source>
</evidence>
<evidence type="ECO:0000313" key="7">
    <source>
        <dbReference type="Proteomes" id="UP000588068"/>
    </source>
</evidence>
<dbReference type="GO" id="GO:0020037">
    <property type="term" value="F:heme binding"/>
    <property type="evidence" value="ECO:0007669"/>
    <property type="project" value="InterPro"/>
</dbReference>
<keyword evidence="2 4" id="KW-0479">Metal-binding</keyword>
<dbReference type="SUPFAM" id="SSF46626">
    <property type="entry name" value="Cytochrome c"/>
    <property type="match status" value="2"/>
</dbReference>
<dbReference type="PROSITE" id="PS51007">
    <property type="entry name" value="CYTC"/>
    <property type="match status" value="2"/>
</dbReference>
<comment type="caution">
    <text evidence="6">The sequence shown here is derived from an EMBL/GenBank/DDBJ whole genome shotgun (WGS) entry which is preliminary data.</text>
</comment>
<keyword evidence="3 4" id="KW-0408">Iron</keyword>
<dbReference type="PANTHER" id="PTHR35008">
    <property type="entry name" value="BLL4482 PROTEIN-RELATED"/>
    <property type="match status" value="1"/>
</dbReference>
<feature type="domain" description="Cytochrome c" evidence="5">
    <location>
        <begin position="191"/>
        <end position="279"/>
    </location>
</feature>
<keyword evidence="1 4" id="KW-0349">Heme</keyword>
<accession>A0A841HRK9</accession>
<dbReference type="GO" id="GO:0009055">
    <property type="term" value="F:electron transfer activity"/>
    <property type="evidence" value="ECO:0007669"/>
    <property type="project" value="InterPro"/>
</dbReference>
<dbReference type="PANTHER" id="PTHR35008:SF8">
    <property type="entry name" value="ALCOHOL DEHYDROGENASE CYTOCHROME C SUBUNIT"/>
    <property type="match status" value="1"/>
</dbReference>
<dbReference type="InterPro" id="IPR051459">
    <property type="entry name" value="Cytochrome_c-type_DH"/>
</dbReference>
<dbReference type="Proteomes" id="UP000588068">
    <property type="component" value="Unassembled WGS sequence"/>
</dbReference>
<keyword evidence="7" id="KW-1185">Reference proteome</keyword>
<dbReference type="InterPro" id="IPR036909">
    <property type="entry name" value="Cyt_c-like_dom_sf"/>
</dbReference>
<dbReference type="GO" id="GO:0046872">
    <property type="term" value="F:metal ion binding"/>
    <property type="evidence" value="ECO:0007669"/>
    <property type="project" value="UniProtKB-KW"/>
</dbReference>
<sequence length="287" mass="31348">MKRFVKWLGVAIGSLATLALCAAAYLFIASQRVVARTYEVPLSTFNAPSDRESVRKGERLAAIYGCTNCHGAELQGTDMFDKPGIVHITAPNLTHVIKNYTDAEFERLMRHGIKSDGTSTWIMPSSMFNHLSDEDLGAITAYVRSFPETDGVEPLTNIRTMGRVGILMGKFPPQADRIASLPKVPAPDPADPLSVGRYLVMSACTECHGARLEGWPLISAPNLAIAAAYSDENFERLMRDGKGLGDRDLGLMSHVAKARFAHFTDEEILAVRSYLDTFAKQGGDTLP</sequence>
<name>A0A841HRK9_9GAMM</name>